<dbReference type="Pfam" id="PF00172">
    <property type="entry name" value="Zn_clus"/>
    <property type="match status" value="1"/>
</dbReference>
<evidence type="ECO:0000256" key="7">
    <source>
        <dbReference type="SAM" id="MobiDB-lite"/>
    </source>
</evidence>
<reference evidence="10" key="1">
    <citation type="journal article" date="2023" name="Mol. Phylogenet. Evol.">
        <title>Genome-scale phylogeny and comparative genomics of the fungal order Sordariales.</title>
        <authorList>
            <person name="Hensen N."/>
            <person name="Bonometti L."/>
            <person name="Westerberg I."/>
            <person name="Brannstrom I.O."/>
            <person name="Guillou S."/>
            <person name="Cros-Aarteil S."/>
            <person name="Calhoun S."/>
            <person name="Haridas S."/>
            <person name="Kuo A."/>
            <person name="Mondo S."/>
            <person name="Pangilinan J."/>
            <person name="Riley R."/>
            <person name="LaButti K."/>
            <person name="Andreopoulos B."/>
            <person name="Lipzen A."/>
            <person name="Chen C."/>
            <person name="Yan M."/>
            <person name="Daum C."/>
            <person name="Ng V."/>
            <person name="Clum A."/>
            <person name="Steindorff A."/>
            <person name="Ohm R.A."/>
            <person name="Martin F."/>
            <person name="Silar P."/>
            <person name="Natvig D.O."/>
            <person name="Lalanne C."/>
            <person name="Gautier V."/>
            <person name="Ament-Velasquez S.L."/>
            <person name="Kruys A."/>
            <person name="Hutchinson M.I."/>
            <person name="Powell A.J."/>
            <person name="Barry K."/>
            <person name="Miller A.N."/>
            <person name="Grigoriev I.V."/>
            <person name="Debuchy R."/>
            <person name="Gladieux P."/>
            <person name="Hiltunen Thoren M."/>
            <person name="Johannesson H."/>
        </authorList>
    </citation>
    <scope>NUCLEOTIDE SEQUENCE</scope>
    <source>
        <strain evidence="10">CBS 538.74</strain>
    </source>
</reference>
<reference evidence="10" key="2">
    <citation type="submission" date="2023-05" db="EMBL/GenBank/DDBJ databases">
        <authorList>
            <consortium name="Lawrence Berkeley National Laboratory"/>
            <person name="Steindorff A."/>
            <person name="Hensen N."/>
            <person name="Bonometti L."/>
            <person name="Westerberg I."/>
            <person name="Brannstrom I.O."/>
            <person name="Guillou S."/>
            <person name="Cros-Aarteil S."/>
            <person name="Calhoun S."/>
            <person name="Haridas S."/>
            <person name="Kuo A."/>
            <person name="Mondo S."/>
            <person name="Pangilinan J."/>
            <person name="Riley R."/>
            <person name="Labutti K."/>
            <person name="Andreopoulos B."/>
            <person name="Lipzen A."/>
            <person name="Chen C."/>
            <person name="Yanf M."/>
            <person name="Daum C."/>
            <person name="Ng V."/>
            <person name="Clum A."/>
            <person name="Ohm R."/>
            <person name="Martin F."/>
            <person name="Silar P."/>
            <person name="Natvig D."/>
            <person name="Lalanne C."/>
            <person name="Gautier V."/>
            <person name="Ament-Velasquez S.L."/>
            <person name="Kruys A."/>
            <person name="Hutchinson M.I."/>
            <person name="Powell A.J."/>
            <person name="Barry K."/>
            <person name="Miller A.N."/>
            <person name="Grigoriev I.V."/>
            <person name="Debuchy R."/>
            <person name="Gladieux P."/>
            <person name="Thoren M.H."/>
            <person name="Johannesson H."/>
        </authorList>
    </citation>
    <scope>NUCLEOTIDE SEQUENCE</scope>
    <source>
        <strain evidence="10">CBS 538.74</strain>
    </source>
</reference>
<dbReference type="EMBL" id="MU856865">
    <property type="protein sequence ID" value="KAK4156571.1"/>
    <property type="molecule type" value="Genomic_DNA"/>
</dbReference>
<dbReference type="GO" id="GO:0008270">
    <property type="term" value="F:zinc ion binding"/>
    <property type="evidence" value="ECO:0007669"/>
    <property type="project" value="UniProtKB-KW"/>
</dbReference>
<dbReference type="PROSITE" id="PS50157">
    <property type="entry name" value="ZINC_FINGER_C2H2_2"/>
    <property type="match status" value="1"/>
</dbReference>
<evidence type="ECO:0000256" key="5">
    <source>
        <dbReference type="ARBA" id="ARBA00023242"/>
    </source>
</evidence>
<accession>A0AAN6VUQ2</accession>
<keyword evidence="1" id="KW-0479">Metal-binding</keyword>
<protein>
    <recommendedName>
        <fullName evidence="12">Zn(2)-C6 fungal-type domain-containing protein</fullName>
    </recommendedName>
</protein>
<keyword evidence="4" id="KW-0804">Transcription</keyword>
<keyword evidence="2" id="KW-0862">Zinc</keyword>
<dbReference type="PROSITE" id="PS50048">
    <property type="entry name" value="ZN2_CY6_FUNGAL_2"/>
    <property type="match status" value="1"/>
</dbReference>
<feature type="region of interest" description="Disordered" evidence="7">
    <location>
        <begin position="157"/>
        <end position="200"/>
    </location>
</feature>
<evidence type="ECO:0000256" key="6">
    <source>
        <dbReference type="PROSITE-ProRule" id="PRU00042"/>
    </source>
</evidence>
<keyword evidence="11" id="KW-1185">Reference proteome</keyword>
<dbReference type="SMART" id="SM00066">
    <property type="entry name" value="GAL4"/>
    <property type="match status" value="1"/>
</dbReference>
<evidence type="ECO:0008006" key="12">
    <source>
        <dbReference type="Google" id="ProtNLM"/>
    </source>
</evidence>
<dbReference type="InterPro" id="IPR013087">
    <property type="entry name" value="Znf_C2H2_type"/>
</dbReference>
<dbReference type="PANTHER" id="PTHR47660:SF3">
    <property type="entry name" value="FINGER DOMAIN PROTEIN, PUTATIVE (AFU_ORTHOLOGUE AFUA_4G03310)-RELATED"/>
    <property type="match status" value="1"/>
</dbReference>
<feature type="domain" description="C2H2-type" evidence="9">
    <location>
        <begin position="12"/>
        <end position="39"/>
    </location>
</feature>
<feature type="domain" description="Zn(2)-C6 fungal-type" evidence="8">
    <location>
        <begin position="48"/>
        <end position="78"/>
    </location>
</feature>
<evidence type="ECO:0000256" key="4">
    <source>
        <dbReference type="ARBA" id="ARBA00023163"/>
    </source>
</evidence>
<gene>
    <name evidence="10" type="ORF">C8A00DRAFT_12487</name>
</gene>
<keyword evidence="6" id="KW-0863">Zinc-finger</keyword>
<dbReference type="PROSITE" id="PS00463">
    <property type="entry name" value="ZN2_CY6_FUNGAL_1"/>
    <property type="match status" value="1"/>
</dbReference>
<dbReference type="CDD" id="cd00067">
    <property type="entry name" value="GAL4"/>
    <property type="match status" value="1"/>
</dbReference>
<evidence type="ECO:0000259" key="9">
    <source>
        <dbReference type="PROSITE" id="PS50157"/>
    </source>
</evidence>
<dbReference type="InterPro" id="IPR001138">
    <property type="entry name" value="Zn2Cys6_DnaBD"/>
</dbReference>
<dbReference type="PANTHER" id="PTHR47660">
    <property type="entry name" value="TRANSCRIPTION FACTOR WITH C2H2 AND ZN(2)-CYS(6) DNA BINDING DOMAIN (EUROFUNG)-RELATED-RELATED"/>
    <property type="match status" value="1"/>
</dbReference>
<dbReference type="InterPro" id="IPR036864">
    <property type="entry name" value="Zn2-C6_fun-type_DNA-bd_sf"/>
</dbReference>
<feature type="region of interest" description="Disordered" evidence="7">
    <location>
        <begin position="108"/>
        <end position="137"/>
    </location>
</feature>
<evidence type="ECO:0000313" key="10">
    <source>
        <dbReference type="EMBL" id="KAK4156571.1"/>
    </source>
</evidence>
<evidence type="ECO:0000256" key="3">
    <source>
        <dbReference type="ARBA" id="ARBA00023015"/>
    </source>
</evidence>
<evidence type="ECO:0000313" key="11">
    <source>
        <dbReference type="Proteomes" id="UP001302745"/>
    </source>
</evidence>
<comment type="caution">
    <text evidence="10">The sequence shown here is derived from an EMBL/GenBank/DDBJ whole genome shotgun (WGS) entry which is preliminary data.</text>
</comment>
<dbReference type="AlphaFoldDB" id="A0AAN6VUQ2"/>
<feature type="compositionally biased region" description="Low complexity" evidence="7">
    <location>
        <begin position="159"/>
        <end position="174"/>
    </location>
</feature>
<keyword evidence="5" id="KW-0539">Nucleus</keyword>
<name>A0AAN6VUQ2_9PEZI</name>
<feature type="non-terminal residue" evidence="10">
    <location>
        <position position="1"/>
    </location>
</feature>
<keyword evidence="3" id="KW-0805">Transcription regulation</keyword>
<organism evidence="10 11">
    <name type="scientific">Chaetomidium leptoderma</name>
    <dbReference type="NCBI Taxonomy" id="669021"/>
    <lineage>
        <taxon>Eukaryota</taxon>
        <taxon>Fungi</taxon>
        <taxon>Dikarya</taxon>
        <taxon>Ascomycota</taxon>
        <taxon>Pezizomycotina</taxon>
        <taxon>Sordariomycetes</taxon>
        <taxon>Sordariomycetidae</taxon>
        <taxon>Sordariales</taxon>
        <taxon>Chaetomiaceae</taxon>
        <taxon>Chaetomidium</taxon>
    </lineage>
</organism>
<dbReference type="Proteomes" id="UP001302745">
    <property type="component" value="Unassembled WGS sequence"/>
</dbReference>
<dbReference type="SUPFAM" id="SSF57701">
    <property type="entry name" value="Zn2/Cys6 DNA-binding domain"/>
    <property type="match status" value="1"/>
</dbReference>
<proteinExistence type="predicted"/>
<evidence type="ECO:0000256" key="1">
    <source>
        <dbReference type="ARBA" id="ARBA00022723"/>
    </source>
</evidence>
<evidence type="ECO:0000259" key="8">
    <source>
        <dbReference type="PROSITE" id="PS50048"/>
    </source>
</evidence>
<sequence>FEMSERDMQPVLRCERCNKPFDKPSTLKRHGYYCQSRKEGGAATRHRSCVSCARRKARCDNKRPACSGCVARAVECHYPSNTSKGEPRSRRSGDASPVQSAQWLMEVDSSPTASHHHPPFDTALVASDPTPPTTPEEVYLGWDDPAIDLIFADLINPQTSDNDTSQSSSASSSTVDRDSPSTASSIVVRGSPPRTIASSPRMSILRQPPYLLGSFIPRPKIEIGTQKTANLVLHTLKSYPLMLLRHNTPPPFIHPRFLSSSSIEHDEMEPLNNCISLLHMFSSRVPASRKLFWKNVRMECERFHQEYLGWAKRELLAALQALSVYVIIRLDEGQTDHNNFDFLMVAAVAAVATQLGRLDAATDKSLEMSWETWIFGESQRRLCVIYQIVNMLVQFEPAVMCHRRQTDLVIAPLPAKKHLWEAGDEFAWKAESGRGQLEGRVAFALAANGELVQLNHDEPHCGKPLDISPPPWRSESWDEWASGMDGFGGLVMLAASLTV</sequence>
<feature type="region of interest" description="Disordered" evidence="7">
    <location>
        <begin position="80"/>
        <end position="99"/>
    </location>
</feature>
<dbReference type="Gene3D" id="4.10.240.10">
    <property type="entry name" value="Zn(2)-C6 fungal-type DNA-binding domain"/>
    <property type="match status" value="1"/>
</dbReference>
<evidence type="ECO:0000256" key="2">
    <source>
        <dbReference type="ARBA" id="ARBA00022833"/>
    </source>
</evidence>
<dbReference type="GO" id="GO:0000981">
    <property type="term" value="F:DNA-binding transcription factor activity, RNA polymerase II-specific"/>
    <property type="evidence" value="ECO:0007669"/>
    <property type="project" value="InterPro"/>
</dbReference>